<feature type="compositionally biased region" description="Polar residues" evidence="1">
    <location>
        <begin position="140"/>
        <end position="150"/>
    </location>
</feature>
<feature type="compositionally biased region" description="Polar residues" evidence="1">
    <location>
        <begin position="7"/>
        <end position="31"/>
    </location>
</feature>
<reference evidence="2" key="1">
    <citation type="submission" date="2020-11" db="EMBL/GenBank/DDBJ databases">
        <authorList>
            <person name="Tran Van P."/>
        </authorList>
    </citation>
    <scope>NUCLEOTIDE SEQUENCE</scope>
</reference>
<feature type="compositionally biased region" description="Low complexity" evidence="1">
    <location>
        <begin position="75"/>
        <end position="91"/>
    </location>
</feature>
<feature type="compositionally biased region" description="Basic and acidic residues" evidence="1">
    <location>
        <begin position="176"/>
        <end position="188"/>
    </location>
</feature>
<dbReference type="EMBL" id="OB671410">
    <property type="protein sequence ID" value="CAD7235143.1"/>
    <property type="molecule type" value="Genomic_DNA"/>
</dbReference>
<accession>A0A7R8ZX88</accession>
<feature type="compositionally biased region" description="Basic and acidic residues" evidence="1">
    <location>
        <begin position="34"/>
        <end position="52"/>
    </location>
</feature>
<dbReference type="AlphaFoldDB" id="A0A7R8ZX88"/>
<proteinExistence type="predicted"/>
<name>A0A7R8ZX88_9CRUS</name>
<feature type="non-terminal residue" evidence="2">
    <location>
        <position position="1"/>
    </location>
</feature>
<protein>
    <submittedName>
        <fullName evidence="2">Uncharacterized protein</fullName>
    </submittedName>
</protein>
<evidence type="ECO:0000256" key="1">
    <source>
        <dbReference type="SAM" id="MobiDB-lite"/>
    </source>
</evidence>
<sequence length="188" mass="20704">MRVTGFSAPSKSGLQFNKPLSTVNAPSQTSGDAVKVDRGGYSDFFRKGKEMRSPAYQHPRRRKRKKREQEEESTDTSSSSTTSSEDTSSTSSEDEEESGGFDASPPERVEEISPEELVHNMATSEAKSHGRSPYADWTDSRFSNYGNMSSLNNLQFPSATCAPRCVAPQAPLPSRESGERRDGCLSHR</sequence>
<feature type="region of interest" description="Disordered" evidence="1">
    <location>
        <begin position="1"/>
        <end position="150"/>
    </location>
</feature>
<evidence type="ECO:0000313" key="2">
    <source>
        <dbReference type="EMBL" id="CAD7235143.1"/>
    </source>
</evidence>
<gene>
    <name evidence="2" type="ORF">CTOB1V02_LOCUS12959</name>
</gene>
<feature type="region of interest" description="Disordered" evidence="1">
    <location>
        <begin position="167"/>
        <end position="188"/>
    </location>
</feature>
<organism evidence="2">
    <name type="scientific">Cyprideis torosa</name>
    <dbReference type="NCBI Taxonomy" id="163714"/>
    <lineage>
        <taxon>Eukaryota</taxon>
        <taxon>Metazoa</taxon>
        <taxon>Ecdysozoa</taxon>
        <taxon>Arthropoda</taxon>
        <taxon>Crustacea</taxon>
        <taxon>Oligostraca</taxon>
        <taxon>Ostracoda</taxon>
        <taxon>Podocopa</taxon>
        <taxon>Podocopida</taxon>
        <taxon>Cytherocopina</taxon>
        <taxon>Cytheroidea</taxon>
        <taxon>Cytherideidae</taxon>
        <taxon>Cyprideis</taxon>
    </lineage>
</organism>